<sequence>MTDSPRRKPPLVAERRYPSGQSKPKAKAKPKPKSRPKPAARTRSSRTKRTGIMARLKFWGGSKPKRSNAKPSSKPASSRRTKGGGKGRGPGRIRGAITRFFGWIFGLIWGFVWRMGMVVALLIAMAVGYIYIGLPDVTALLDGRARGSVTMLDRNGQVFAWRGDQFGGVVTTQSVSPHLKNAIVATEDKRFYSHFGISPRGVASAVRINLREGRGPLSGHGGSTITQQTAKLLCLGEPYNPKSGMSEREYEADCRRGTLWRKVKEAIFSMAMEVKYTKDEILTIYMNRAFLGAGARGFEAASQRYFGKSAAEVNPSEAAMLAGLLVAPTRYAPTNNLTRAQNRANVIVDLMEEQEYLTAAQAKAAQDYPAELSEAASARAGGYFADWVMDVMPDFLGTNTTEDVIIRTTLDQRLQKSAEEALAFIFQEKVREGSKAQAAIVVMSADGAVRAMVGGRKAQVSGVFNRATQAKRQTGSSFKPFVYATALELGYSPYDLVLDAPYCMNIPGSGEYCPKNYTKKFQGEVPLWQALRDSLNIPAIKVSESVGRDKVRRVASEFGIDNDLALGPALALGASESTLIEMTGAYAGILNGGSSVTPYGLIELRLQGDQTALMGSQGGIGERVIQTQAAQELMWMMEKVVSEGTGARAQLPGWQVAGKTGTTQAARDAWFIGFTAEYVAGVWMGYDDNTPLTGVTGGGLPAEIWNEVMTRVHEGLTPVPLPLKAPKPLPPKFTPKRSPSRSGGQNGGIGGVVDQILKDIFGN</sequence>
<dbReference type="Gene3D" id="3.40.710.10">
    <property type="entry name" value="DD-peptidase/beta-lactamase superfamily"/>
    <property type="match status" value="1"/>
</dbReference>
<feature type="transmembrane region" description="Helical" evidence="13">
    <location>
        <begin position="100"/>
        <end position="132"/>
    </location>
</feature>
<gene>
    <name evidence="16" type="ORF">QEZ52_18115</name>
</gene>
<protein>
    <recommendedName>
        <fullName evidence="10">peptidoglycan glycosyltransferase</fullName>
        <ecNumber evidence="10">2.4.99.28</ecNumber>
    </recommendedName>
</protein>
<dbReference type="EMBL" id="CP123584">
    <property type="protein sequence ID" value="WZK88497.1"/>
    <property type="molecule type" value="Genomic_DNA"/>
</dbReference>
<evidence type="ECO:0000256" key="6">
    <source>
        <dbReference type="ARBA" id="ARBA00022676"/>
    </source>
</evidence>
<evidence type="ECO:0000313" key="16">
    <source>
        <dbReference type="EMBL" id="WZK88497.1"/>
    </source>
</evidence>
<dbReference type="Pfam" id="PF00905">
    <property type="entry name" value="Transpeptidase"/>
    <property type="match status" value="1"/>
</dbReference>
<feature type="compositionally biased region" description="Basic residues" evidence="12">
    <location>
        <begin position="77"/>
        <end position="91"/>
    </location>
</feature>
<evidence type="ECO:0000256" key="10">
    <source>
        <dbReference type="ARBA" id="ARBA00044770"/>
    </source>
</evidence>
<evidence type="ECO:0000259" key="15">
    <source>
        <dbReference type="Pfam" id="PF00912"/>
    </source>
</evidence>
<evidence type="ECO:0000256" key="2">
    <source>
        <dbReference type="ARBA" id="ARBA00007090"/>
    </source>
</evidence>
<keyword evidence="13" id="KW-0812">Transmembrane</keyword>
<evidence type="ECO:0000256" key="13">
    <source>
        <dbReference type="SAM" id="Phobius"/>
    </source>
</evidence>
<comment type="catalytic activity">
    <reaction evidence="11">
        <text>[GlcNAc-(1-&gt;4)-Mur2Ac(oyl-L-Ala-gamma-D-Glu-L-Lys-D-Ala-D-Ala)](n)-di-trans,octa-cis-undecaprenyl diphosphate + beta-D-GlcNAc-(1-&gt;4)-Mur2Ac(oyl-L-Ala-gamma-D-Glu-L-Lys-D-Ala-D-Ala)-di-trans,octa-cis-undecaprenyl diphosphate = [GlcNAc-(1-&gt;4)-Mur2Ac(oyl-L-Ala-gamma-D-Glu-L-Lys-D-Ala-D-Ala)](n+1)-di-trans,octa-cis-undecaprenyl diphosphate + di-trans,octa-cis-undecaprenyl diphosphate + H(+)</text>
        <dbReference type="Rhea" id="RHEA:23708"/>
        <dbReference type="Rhea" id="RHEA-COMP:9602"/>
        <dbReference type="Rhea" id="RHEA-COMP:9603"/>
        <dbReference type="ChEBI" id="CHEBI:15378"/>
        <dbReference type="ChEBI" id="CHEBI:58405"/>
        <dbReference type="ChEBI" id="CHEBI:60033"/>
        <dbReference type="ChEBI" id="CHEBI:78435"/>
        <dbReference type="EC" id="2.4.99.28"/>
    </reaction>
</comment>
<dbReference type="PANTHER" id="PTHR32282">
    <property type="entry name" value="BINDING PROTEIN TRANSPEPTIDASE, PUTATIVE-RELATED"/>
    <property type="match status" value="1"/>
</dbReference>
<evidence type="ECO:0000259" key="14">
    <source>
        <dbReference type="Pfam" id="PF00905"/>
    </source>
</evidence>
<evidence type="ECO:0000313" key="17">
    <source>
        <dbReference type="Proteomes" id="UP001623232"/>
    </source>
</evidence>
<keyword evidence="5" id="KW-0645">Protease</keyword>
<keyword evidence="17" id="KW-1185">Reference proteome</keyword>
<accession>A0ABZ2XRE2</accession>
<dbReference type="InterPro" id="IPR050396">
    <property type="entry name" value="Glycosyltr_51/Transpeptidase"/>
</dbReference>
<evidence type="ECO:0000256" key="4">
    <source>
        <dbReference type="ARBA" id="ARBA00022645"/>
    </source>
</evidence>
<feature type="region of interest" description="Disordered" evidence="12">
    <location>
        <begin position="719"/>
        <end position="751"/>
    </location>
</feature>
<evidence type="ECO:0000256" key="8">
    <source>
        <dbReference type="ARBA" id="ARBA00022801"/>
    </source>
</evidence>
<organism evidence="16 17">
    <name type="scientific">Aliisedimentitalea scapharcae</name>
    <dbReference type="NCBI Taxonomy" id="1524259"/>
    <lineage>
        <taxon>Bacteria</taxon>
        <taxon>Pseudomonadati</taxon>
        <taxon>Pseudomonadota</taxon>
        <taxon>Alphaproteobacteria</taxon>
        <taxon>Rhodobacterales</taxon>
        <taxon>Roseobacteraceae</taxon>
        <taxon>Aliisedimentitalea</taxon>
    </lineage>
</organism>
<evidence type="ECO:0000256" key="5">
    <source>
        <dbReference type="ARBA" id="ARBA00022670"/>
    </source>
</evidence>
<dbReference type="SUPFAM" id="SSF53955">
    <property type="entry name" value="Lysozyme-like"/>
    <property type="match status" value="1"/>
</dbReference>
<feature type="region of interest" description="Disordered" evidence="12">
    <location>
        <begin position="1"/>
        <end position="91"/>
    </location>
</feature>
<dbReference type="Proteomes" id="UP001623232">
    <property type="component" value="Chromosome"/>
</dbReference>
<feature type="compositionally biased region" description="Pro residues" evidence="12">
    <location>
        <begin position="719"/>
        <end position="733"/>
    </location>
</feature>
<reference evidence="16 17" key="1">
    <citation type="submission" date="2023-04" db="EMBL/GenBank/DDBJ databases">
        <title>Complete genome sequence of Alisedimentitalea scapharcae.</title>
        <authorList>
            <person name="Rong J.-C."/>
            <person name="Yi M.-L."/>
            <person name="Zhao Q."/>
        </authorList>
    </citation>
    <scope>NUCLEOTIDE SEQUENCE [LARGE SCALE GENOMIC DNA]</scope>
    <source>
        <strain evidence="16 17">KCTC 42119</strain>
    </source>
</reference>
<feature type="domain" description="Penicillin-binding protein transpeptidase" evidence="14">
    <location>
        <begin position="439"/>
        <end position="709"/>
    </location>
</feature>
<dbReference type="EC" id="2.4.99.28" evidence="10"/>
<dbReference type="Gene3D" id="1.10.3810.10">
    <property type="entry name" value="Biosynthetic peptidoglycan transglycosylase-like"/>
    <property type="match status" value="1"/>
</dbReference>
<keyword evidence="4" id="KW-0121">Carboxypeptidase</keyword>
<dbReference type="InterPro" id="IPR001460">
    <property type="entry name" value="PCN-bd_Tpept"/>
</dbReference>
<keyword evidence="13" id="KW-1133">Transmembrane helix</keyword>
<evidence type="ECO:0000256" key="7">
    <source>
        <dbReference type="ARBA" id="ARBA00022679"/>
    </source>
</evidence>
<evidence type="ECO:0000256" key="1">
    <source>
        <dbReference type="ARBA" id="ARBA00004752"/>
    </source>
</evidence>
<keyword evidence="9" id="KW-0511">Multifunctional enzyme</keyword>
<comment type="similarity">
    <text evidence="2">In the C-terminal section; belongs to the transpeptidase family.</text>
</comment>
<dbReference type="InterPro" id="IPR023346">
    <property type="entry name" value="Lysozyme-like_dom_sf"/>
</dbReference>
<evidence type="ECO:0000256" key="12">
    <source>
        <dbReference type="SAM" id="MobiDB-lite"/>
    </source>
</evidence>
<feature type="domain" description="Glycosyl transferase family 51" evidence="15">
    <location>
        <begin position="167"/>
        <end position="351"/>
    </location>
</feature>
<evidence type="ECO:0000256" key="3">
    <source>
        <dbReference type="ARBA" id="ARBA00007739"/>
    </source>
</evidence>
<dbReference type="InterPro" id="IPR012338">
    <property type="entry name" value="Beta-lactam/transpept-like"/>
</dbReference>
<feature type="compositionally biased region" description="Basic residues" evidence="12">
    <location>
        <begin position="24"/>
        <end position="49"/>
    </location>
</feature>
<keyword evidence="13" id="KW-0472">Membrane</keyword>
<keyword evidence="8" id="KW-0378">Hydrolase</keyword>
<dbReference type="NCBIfam" id="TIGR02074">
    <property type="entry name" value="PBP_1a_fam"/>
    <property type="match status" value="1"/>
</dbReference>
<evidence type="ECO:0000256" key="11">
    <source>
        <dbReference type="ARBA" id="ARBA00049902"/>
    </source>
</evidence>
<name>A0ABZ2XRE2_9RHOB</name>
<evidence type="ECO:0000256" key="9">
    <source>
        <dbReference type="ARBA" id="ARBA00023268"/>
    </source>
</evidence>
<comment type="similarity">
    <text evidence="3">In the N-terminal section; belongs to the glycosyltransferase 51 family.</text>
</comment>
<dbReference type="Pfam" id="PF00912">
    <property type="entry name" value="Transgly"/>
    <property type="match status" value="1"/>
</dbReference>
<dbReference type="SUPFAM" id="SSF56601">
    <property type="entry name" value="beta-lactamase/transpeptidase-like"/>
    <property type="match status" value="1"/>
</dbReference>
<dbReference type="PANTHER" id="PTHR32282:SF33">
    <property type="entry name" value="PEPTIDOGLYCAN GLYCOSYLTRANSFERASE"/>
    <property type="match status" value="1"/>
</dbReference>
<dbReference type="RefSeq" id="WP_406645881.1">
    <property type="nucleotide sequence ID" value="NZ_CP123584.1"/>
</dbReference>
<proteinExistence type="inferred from homology"/>
<comment type="pathway">
    <text evidence="1">Cell wall biogenesis; peptidoglycan biosynthesis.</text>
</comment>
<keyword evidence="6" id="KW-0328">Glycosyltransferase</keyword>
<dbReference type="InterPro" id="IPR036950">
    <property type="entry name" value="PBP_transglycosylase"/>
</dbReference>
<keyword evidence="7" id="KW-0808">Transferase</keyword>
<dbReference type="InterPro" id="IPR001264">
    <property type="entry name" value="Glyco_trans_51"/>
</dbReference>